<dbReference type="RefSeq" id="WP_096920194.1">
    <property type="nucleotide sequence ID" value="NZ_CP029487.1"/>
</dbReference>
<accession>A0A4P9C7F7</accession>
<evidence type="ECO:0000313" key="3">
    <source>
        <dbReference type="Proteomes" id="UP000218387"/>
    </source>
</evidence>
<organism evidence="2 3">
    <name type="scientific">Eubacterium maltosivorans</name>
    <dbReference type="NCBI Taxonomy" id="2041044"/>
    <lineage>
        <taxon>Bacteria</taxon>
        <taxon>Bacillati</taxon>
        <taxon>Bacillota</taxon>
        <taxon>Clostridia</taxon>
        <taxon>Eubacteriales</taxon>
        <taxon>Eubacteriaceae</taxon>
        <taxon>Eubacterium</taxon>
    </lineage>
</organism>
<sequence>MKLSTCPSCLKSRLSRLFCCIFAALTLLGWPLGVLAEEVNAASVSSPSLIIETPSEAETTIAPGRNFYVLGSIENGSSLPDNAALTVSLTDTEGTTVRKVTTSIKSNTSLYLPSNLNYYSPVTKEDIKNSGMPELISKDPVNGSDFNNASIKCYYNDDAFYAMIAGGNDIDQMNWRDENGLPYPELFEGDYTITATLEAPDSTMLAQAQKTITIGVSENKILARFSPDEHLDFIKAWAGDKGYRVYSDPFPGYWSQSIFCEILPEWRAADAAEYAAGKVHCVLYNLKKSSSSYSVELGALQAQGVIDNPDRMAFYYYNIGEPSLTVDGSTVKAELEALPAGQKVAFTRAEVITGDTDENTYDTADTVTKTDLNTRDGITCGAAGETLAIYGVTAPIQLASEDIIDNGDNSYTLNNKITRLHYAITGDGIDLDVDKPVDTLTRASGPSELEFKHDIPIDESMSGKTLGVHVTAYDSHNNAVYSAALAVPDASQTAEPEAPQPVTPVSPVNPKTSADNATSPVLPFTLLTAFLTGTAAFARKRAC</sequence>
<dbReference type="EMBL" id="CP029487">
    <property type="protein sequence ID" value="QCT71387.1"/>
    <property type="molecule type" value="Genomic_DNA"/>
</dbReference>
<protein>
    <submittedName>
        <fullName evidence="2">Uncharacterized protein</fullName>
    </submittedName>
</protein>
<evidence type="ECO:0000313" key="2">
    <source>
        <dbReference type="EMBL" id="QCT71387.1"/>
    </source>
</evidence>
<dbReference type="AlphaFoldDB" id="A0A4P9C7F7"/>
<keyword evidence="3" id="KW-1185">Reference proteome</keyword>
<name>A0A4P9C7F7_EUBML</name>
<evidence type="ECO:0000256" key="1">
    <source>
        <dbReference type="SAM" id="MobiDB-lite"/>
    </source>
</evidence>
<dbReference type="Proteomes" id="UP000218387">
    <property type="component" value="Chromosome"/>
</dbReference>
<dbReference type="KEGG" id="emt:CPZ25_008605"/>
<proteinExistence type="predicted"/>
<feature type="region of interest" description="Disordered" evidence="1">
    <location>
        <begin position="491"/>
        <end position="517"/>
    </location>
</feature>
<reference evidence="2 3" key="1">
    <citation type="submission" date="2018-05" db="EMBL/GenBank/DDBJ databases">
        <title>Genome comparison of Eubacterium sp.</title>
        <authorList>
            <person name="Feng Y."/>
            <person name="Sanchez-Andrea I."/>
            <person name="Stams A.J.M."/>
            <person name="De Vos W.M."/>
        </authorList>
    </citation>
    <scope>NUCLEOTIDE SEQUENCE [LARGE SCALE GENOMIC DNA]</scope>
    <source>
        <strain evidence="2 3">YI</strain>
    </source>
</reference>
<gene>
    <name evidence="2" type="ORF">CPZ25_008605</name>
</gene>